<keyword evidence="1" id="KW-1133">Transmembrane helix</keyword>
<reference evidence="2" key="1">
    <citation type="submission" date="2020-09" db="EMBL/GenBank/DDBJ databases">
        <title>Genome-Enabled Discovery of Anthraquinone Biosynthesis in Senna tora.</title>
        <authorList>
            <person name="Kang S.-H."/>
            <person name="Pandey R.P."/>
            <person name="Lee C.-M."/>
            <person name="Sim J.-S."/>
            <person name="Jeong J.-T."/>
            <person name="Choi B.-S."/>
            <person name="Jung M."/>
            <person name="Ginzburg D."/>
            <person name="Zhao K."/>
            <person name="Won S.Y."/>
            <person name="Oh T.-J."/>
            <person name="Yu Y."/>
            <person name="Kim N.-H."/>
            <person name="Lee O.R."/>
            <person name="Lee T.-H."/>
            <person name="Bashyal P."/>
            <person name="Kim T.-S."/>
            <person name="Lee W.-H."/>
            <person name="Kawkins C."/>
            <person name="Kim C.-K."/>
            <person name="Kim J.S."/>
            <person name="Ahn B.O."/>
            <person name="Rhee S.Y."/>
            <person name="Sohng J.K."/>
        </authorList>
    </citation>
    <scope>NUCLEOTIDE SEQUENCE</scope>
    <source>
        <tissue evidence="2">Leaf</tissue>
    </source>
</reference>
<accession>A0A834WIA7</accession>
<name>A0A834WIA7_9FABA</name>
<keyword evidence="1" id="KW-0472">Membrane</keyword>
<gene>
    <name evidence="2" type="ORF">G2W53_021891</name>
</gene>
<keyword evidence="1" id="KW-0812">Transmembrane</keyword>
<keyword evidence="3" id="KW-1185">Reference proteome</keyword>
<organism evidence="2 3">
    <name type="scientific">Senna tora</name>
    <dbReference type="NCBI Taxonomy" id="362788"/>
    <lineage>
        <taxon>Eukaryota</taxon>
        <taxon>Viridiplantae</taxon>
        <taxon>Streptophyta</taxon>
        <taxon>Embryophyta</taxon>
        <taxon>Tracheophyta</taxon>
        <taxon>Spermatophyta</taxon>
        <taxon>Magnoliopsida</taxon>
        <taxon>eudicotyledons</taxon>
        <taxon>Gunneridae</taxon>
        <taxon>Pentapetalae</taxon>
        <taxon>rosids</taxon>
        <taxon>fabids</taxon>
        <taxon>Fabales</taxon>
        <taxon>Fabaceae</taxon>
        <taxon>Caesalpinioideae</taxon>
        <taxon>Cassia clade</taxon>
        <taxon>Senna</taxon>
    </lineage>
</organism>
<evidence type="ECO:0000256" key="1">
    <source>
        <dbReference type="SAM" id="Phobius"/>
    </source>
</evidence>
<evidence type="ECO:0000313" key="3">
    <source>
        <dbReference type="Proteomes" id="UP000634136"/>
    </source>
</evidence>
<dbReference type="EMBL" id="JAAIUW010000007">
    <property type="protein sequence ID" value="KAF7823747.1"/>
    <property type="molecule type" value="Genomic_DNA"/>
</dbReference>
<dbReference type="AlphaFoldDB" id="A0A834WIA7"/>
<dbReference type="Proteomes" id="UP000634136">
    <property type="component" value="Unassembled WGS sequence"/>
</dbReference>
<protein>
    <submittedName>
        <fullName evidence="2">Uncharacterized protein</fullName>
    </submittedName>
</protein>
<sequence>MEFRCCTIVRLNSASAIAIFSVCPMLLTLKCILPSL</sequence>
<comment type="caution">
    <text evidence="2">The sequence shown here is derived from an EMBL/GenBank/DDBJ whole genome shotgun (WGS) entry which is preliminary data.</text>
</comment>
<evidence type="ECO:0000313" key="2">
    <source>
        <dbReference type="EMBL" id="KAF7823747.1"/>
    </source>
</evidence>
<proteinExistence type="predicted"/>
<feature type="transmembrane region" description="Helical" evidence="1">
    <location>
        <begin position="12"/>
        <end position="33"/>
    </location>
</feature>